<evidence type="ECO:0000256" key="1">
    <source>
        <dbReference type="ARBA" id="ARBA00005634"/>
    </source>
</evidence>
<dbReference type="Gene3D" id="1.20.930.40">
    <property type="entry name" value="Transferrin receptor-like, dimerisation domain"/>
    <property type="match status" value="1"/>
</dbReference>
<dbReference type="PANTHER" id="PTHR10404:SF46">
    <property type="entry name" value="VACUOLAR PROTEIN SORTING-ASSOCIATED PROTEIN 70"/>
    <property type="match status" value="1"/>
</dbReference>
<dbReference type="FunFam" id="3.40.630.10:FF:000101">
    <property type="entry name" value="N-acetylated alpha-linked acidic dipeptidase like 1"/>
    <property type="match status" value="1"/>
</dbReference>
<evidence type="ECO:0000256" key="3">
    <source>
        <dbReference type="SAM" id="Phobius"/>
    </source>
</evidence>
<reference evidence="8" key="1">
    <citation type="journal article" date="2015" name="Nat. Genet.">
        <title>The genome and transcriptome of the zoonotic hookworm Ancylostoma ceylanicum identify infection-specific gene families.</title>
        <authorList>
            <person name="Schwarz E.M."/>
            <person name="Hu Y."/>
            <person name="Antoshechkin I."/>
            <person name="Miller M.M."/>
            <person name="Sternberg P.W."/>
            <person name="Aroian R.V."/>
        </authorList>
    </citation>
    <scope>NUCLEOTIDE SEQUENCE</scope>
    <source>
        <strain evidence="8">HY135</strain>
    </source>
</reference>
<dbReference type="Gene3D" id="3.50.30.30">
    <property type="match status" value="1"/>
</dbReference>
<proteinExistence type="inferred from homology"/>
<dbReference type="OrthoDB" id="5841748at2759"/>
<dbReference type="InterPro" id="IPR003137">
    <property type="entry name" value="PA_domain"/>
</dbReference>
<dbReference type="STRING" id="53326.A0A016WNC1"/>
<keyword evidence="8" id="KW-1185">Reference proteome</keyword>
<dbReference type="Gene3D" id="3.40.630.10">
    <property type="entry name" value="Zn peptidases"/>
    <property type="match status" value="1"/>
</dbReference>
<keyword evidence="3" id="KW-0472">Membrane</keyword>
<dbReference type="PANTHER" id="PTHR10404">
    <property type="entry name" value="N-ACETYLATED-ALPHA-LINKED ACIDIC DIPEPTIDASE"/>
    <property type="match status" value="1"/>
</dbReference>
<evidence type="ECO:0008006" key="9">
    <source>
        <dbReference type="Google" id="ProtNLM"/>
    </source>
</evidence>
<dbReference type="EMBL" id="JARK01000198">
    <property type="protein sequence ID" value="EYC40772.1"/>
    <property type="molecule type" value="Genomic_DNA"/>
</dbReference>
<dbReference type="InterPro" id="IPR007484">
    <property type="entry name" value="Peptidase_M28"/>
</dbReference>
<feature type="domain" description="Peptidase M28" evidence="6">
    <location>
        <begin position="405"/>
        <end position="604"/>
    </location>
</feature>
<dbReference type="GO" id="GO:0004180">
    <property type="term" value="F:carboxypeptidase activity"/>
    <property type="evidence" value="ECO:0007669"/>
    <property type="project" value="TreeGrafter"/>
</dbReference>
<dbReference type="InterPro" id="IPR007365">
    <property type="entry name" value="TFR-like_dimer_dom"/>
</dbReference>
<dbReference type="Pfam" id="PF04389">
    <property type="entry name" value="Peptidase_M28"/>
    <property type="match status" value="1"/>
</dbReference>
<dbReference type="SUPFAM" id="SSF52025">
    <property type="entry name" value="PA domain"/>
    <property type="match status" value="1"/>
</dbReference>
<feature type="transmembrane region" description="Helical" evidence="3">
    <location>
        <begin position="52"/>
        <end position="75"/>
    </location>
</feature>
<organism evidence="7 8">
    <name type="scientific">Ancylostoma ceylanicum</name>
    <dbReference type="NCBI Taxonomy" id="53326"/>
    <lineage>
        <taxon>Eukaryota</taxon>
        <taxon>Metazoa</taxon>
        <taxon>Ecdysozoa</taxon>
        <taxon>Nematoda</taxon>
        <taxon>Chromadorea</taxon>
        <taxon>Rhabditida</taxon>
        <taxon>Rhabditina</taxon>
        <taxon>Rhabditomorpha</taxon>
        <taxon>Strongyloidea</taxon>
        <taxon>Ancylostomatidae</taxon>
        <taxon>Ancylostomatinae</taxon>
        <taxon>Ancylostoma</taxon>
    </lineage>
</organism>
<dbReference type="InterPro" id="IPR036757">
    <property type="entry name" value="TFR-like_dimer_dom_sf"/>
</dbReference>
<sequence>MPSVASQLSIDDFLATEQLMSDEASSNGQNSLRTSRSSLIKRKKTGDVRNQWLPVAFAASLFGILATVSLLLVLACLAVKQKPCEEHRTPNSVLLRENGDELGRVSRELSSSFDSTRIRNNMRWMAETSHIAGTVENAALIRRLTDEYIRLGFKVRTYNYSVLLNYPDFENPNTIKVEKEDGVWWRLSRGRGHPSGPPQAVNEQLDGRSEVWWNAYSANGSVEGRIVYCNFGTAEDFKTLDEMGISVKGAIVLIRYGALVRSEKVMEAERRGAIGAILYSDPAQYASSSKNITFPHSSSLPGSAAQRGSVGRAPGDPLTPLLPALPYVTRTETIESLRRKNLLPGIPVTPIGYDHAQRIMEYMDGPTVTVRRSDWIGGLSTYKWLSRRKFQLNVRSRFANRTITNIIAMLEGNEEPDRWVMLGNHVDAWGKGAIDPISGTAVQLEVARVAAKVFGSSPPRRSLVFCHWDAEEFGLIGSSEWIEQRLGVLQRRAVAYINVDHIAGGTSLDIKAVPLLYRTIVEASQRTPYSGASSGESLLDSWRHFRRRGPFVGDRAVPEIGLPAGGSDYQRFITFAGIPAADVKLEPRPGQSYALYHTMFETPWTVENLIDPNFSSLTSVGQLWIEIVHRLASSLVIPFNVLDYAQSLVVLFHKAEGQLSKMNLTRASSWLPHKLHSLKDALRRLQTAARRIQMEAQDIANGVVDVSIQRLDSINSRLQYIERSFLDQTTENPYYRHVVFSPSSHSTKFSSFSSILDPALDYHLSNNETYLHNLAMAITKVQYAVETAIDTLH</sequence>
<accession>A0A016WNC1</accession>
<dbReference type="Proteomes" id="UP000024635">
    <property type="component" value="Unassembled WGS sequence"/>
</dbReference>
<dbReference type="SUPFAM" id="SSF47672">
    <property type="entry name" value="Transferrin receptor-like dimerisation domain"/>
    <property type="match status" value="1"/>
</dbReference>
<dbReference type="InterPro" id="IPR039373">
    <property type="entry name" value="Peptidase_M28B"/>
</dbReference>
<comment type="caution">
    <text evidence="7">The sequence shown here is derived from an EMBL/GenBank/DDBJ whole genome shotgun (WGS) entry which is preliminary data.</text>
</comment>
<evidence type="ECO:0000259" key="5">
    <source>
        <dbReference type="Pfam" id="PF04253"/>
    </source>
</evidence>
<evidence type="ECO:0000313" key="7">
    <source>
        <dbReference type="EMBL" id="EYC40772.1"/>
    </source>
</evidence>
<dbReference type="InterPro" id="IPR046450">
    <property type="entry name" value="PA_dom_sf"/>
</dbReference>
<protein>
    <recommendedName>
        <fullName evidence="9">PA domain protein</fullName>
    </recommendedName>
</protein>
<feature type="domain" description="Transferrin receptor-like dimerisation" evidence="5">
    <location>
        <begin position="674"/>
        <end position="792"/>
    </location>
</feature>
<feature type="region of interest" description="Disordered" evidence="2">
    <location>
        <begin position="297"/>
        <end position="316"/>
    </location>
</feature>
<dbReference type="SUPFAM" id="SSF53187">
    <property type="entry name" value="Zn-dependent exopeptidases"/>
    <property type="match status" value="1"/>
</dbReference>
<feature type="domain" description="PA" evidence="4">
    <location>
        <begin position="222"/>
        <end position="304"/>
    </location>
</feature>
<keyword evidence="3" id="KW-0812">Transmembrane</keyword>
<dbReference type="Pfam" id="PF04253">
    <property type="entry name" value="TFR_dimer"/>
    <property type="match status" value="1"/>
</dbReference>
<name>A0A016WNC1_9BILA</name>
<dbReference type="AlphaFoldDB" id="A0A016WNC1"/>
<keyword evidence="3" id="KW-1133">Transmembrane helix</keyword>
<evidence type="ECO:0000313" key="8">
    <source>
        <dbReference type="Proteomes" id="UP000024635"/>
    </source>
</evidence>
<comment type="similarity">
    <text evidence="1">Belongs to the peptidase M28 family. M28B subfamily.</text>
</comment>
<gene>
    <name evidence="7" type="primary">Acey_s0598.g458</name>
    <name evidence="7" type="ORF">Y032_0598g458</name>
</gene>
<evidence type="ECO:0000256" key="2">
    <source>
        <dbReference type="SAM" id="MobiDB-lite"/>
    </source>
</evidence>
<evidence type="ECO:0000259" key="4">
    <source>
        <dbReference type="Pfam" id="PF02225"/>
    </source>
</evidence>
<dbReference type="Pfam" id="PF02225">
    <property type="entry name" value="PA"/>
    <property type="match status" value="1"/>
</dbReference>
<evidence type="ECO:0000259" key="6">
    <source>
        <dbReference type="Pfam" id="PF04389"/>
    </source>
</evidence>